<dbReference type="PROSITE" id="PS00688">
    <property type="entry name" value="SIGMA54_INTERACT_3"/>
    <property type="match status" value="1"/>
</dbReference>
<feature type="coiled-coil region" evidence="8">
    <location>
        <begin position="110"/>
        <end position="137"/>
    </location>
</feature>
<evidence type="ECO:0000259" key="9">
    <source>
        <dbReference type="PROSITE" id="PS50045"/>
    </source>
</evidence>
<keyword evidence="6" id="KW-0804">Transcription</keyword>
<dbReference type="InterPro" id="IPR058031">
    <property type="entry name" value="AAA_lid_NorR"/>
</dbReference>
<dbReference type="SMART" id="SM00382">
    <property type="entry name" value="AAA"/>
    <property type="match status" value="1"/>
</dbReference>
<evidence type="ECO:0000256" key="1">
    <source>
        <dbReference type="ARBA" id="ARBA00022741"/>
    </source>
</evidence>
<dbReference type="GO" id="GO:0006355">
    <property type="term" value="P:regulation of DNA-templated transcription"/>
    <property type="evidence" value="ECO:0007669"/>
    <property type="project" value="InterPro"/>
</dbReference>
<protein>
    <recommendedName>
        <fullName evidence="7">HTH-type transcriptional regulatory protein TyrR</fullName>
    </recommendedName>
</protein>
<dbReference type="GO" id="GO:0005524">
    <property type="term" value="F:ATP binding"/>
    <property type="evidence" value="ECO:0007669"/>
    <property type="project" value="UniProtKB-KW"/>
</dbReference>
<comment type="caution">
    <text evidence="10">The sequence shown here is derived from an EMBL/GenBank/DDBJ whole genome shotgun (WGS) entry which is preliminary data.</text>
</comment>
<proteinExistence type="predicted"/>
<dbReference type="GO" id="GO:0003677">
    <property type="term" value="F:DNA binding"/>
    <property type="evidence" value="ECO:0007669"/>
    <property type="project" value="UniProtKB-KW"/>
</dbReference>
<dbReference type="InterPro" id="IPR027417">
    <property type="entry name" value="P-loop_NTPase"/>
</dbReference>
<keyword evidence="1" id="KW-0547">Nucleotide-binding</keyword>
<dbReference type="InterPro" id="IPR002078">
    <property type="entry name" value="Sigma_54_int"/>
</dbReference>
<keyword evidence="5" id="KW-0238">DNA-binding</keyword>
<keyword evidence="3" id="KW-0067">ATP-binding</keyword>
<dbReference type="PANTHER" id="PTHR32071">
    <property type="entry name" value="TRANSCRIPTIONAL REGULATORY PROTEIN"/>
    <property type="match status" value="1"/>
</dbReference>
<dbReference type="Gene3D" id="3.30.450.20">
    <property type="entry name" value="PAS domain"/>
    <property type="match status" value="1"/>
</dbReference>
<dbReference type="Pfam" id="PF25601">
    <property type="entry name" value="AAA_lid_14"/>
    <property type="match status" value="1"/>
</dbReference>
<dbReference type="InterPro" id="IPR030828">
    <property type="entry name" value="HTH_TyrR"/>
</dbReference>
<dbReference type="SUPFAM" id="SSF52540">
    <property type="entry name" value="P-loop containing nucleoside triphosphate hydrolases"/>
    <property type="match status" value="1"/>
</dbReference>
<evidence type="ECO:0000256" key="5">
    <source>
        <dbReference type="ARBA" id="ARBA00023125"/>
    </source>
</evidence>
<dbReference type="Gene3D" id="1.10.8.60">
    <property type="match status" value="1"/>
</dbReference>
<dbReference type="FunFam" id="3.40.50.300:FF:000006">
    <property type="entry name" value="DNA-binding transcriptional regulator NtrC"/>
    <property type="match status" value="1"/>
</dbReference>
<dbReference type="InterPro" id="IPR009057">
    <property type="entry name" value="Homeodomain-like_sf"/>
</dbReference>
<reference evidence="11" key="1">
    <citation type="submission" date="2016-05" db="EMBL/GenBank/DDBJ databases">
        <authorList>
            <person name="Liu B."/>
            <person name="Wang J."/>
            <person name="Zhu Y."/>
            <person name="Liu G."/>
            <person name="Chen Q."/>
            <person name="Chen Z."/>
            <person name="Lan J."/>
            <person name="Che J."/>
            <person name="Ge C."/>
            <person name="Shi H."/>
            <person name="Pan Z."/>
            <person name="Liu X."/>
        </authorList>
    </citation>
    <scope>NUCLEOTIDE SEQUENCE [LARGE SCALE GENOMIC DNA]</scope>
    <source>
        <strain evidence="11">FJAT-27215</strain>
    </source>
</reference>
<gene>
    <name evidence="10" type="ORF">A8F95_07930</name>
</gene>
<dbReference type="InterPro" id="IPR003593">
    <property type="entry name" value="AAA+_ATPase"/>
</dbReference>
<keyword evidence="8" id="KW-0175">Coiled coil</keyword>
<organism evidence="10 11">
    <name type="scientific">Pseudobacillus wudalianchiensis</name>
    <dbReference type="NCBI Taxonomy" id="1743143"/>
    <lineage>
        <taxon>Bacteria</taxon>
        <taxon>Bacillati</taxon>
        <taxon>Bacillota</taxon>
        <taxon>Bacilli</taxon>
        <taxon>Bacillales</taxon>
        <taxon>Bacillaceae</taxon>
        <taxon>Pseudobacillus</taxon>
    </lineage>
</organism>
<feature type="domain" description="Sigma-54 factor interaction" evidence="9">
    <location>
        <begin position="144"/>
        <end position="373"/>
    </location>
</feature>
<name>A0A1B9AUF5_9BACI</name>
<dbReference type="Gene3D" id="1.10.10.60">
    <property type="entry name" value="Homeodomain-like"/>
    <property type="match status" value="1"/>
</dbReference>
<dbReference type="Pfam" id="PF18024">
    <property type="entry name" value="HTH_50"/>
    <property type="match status" value="1"/>
</dbReference>
<dbReference type="InterPro" id="IPR025943">
    <property type="entry name" value="Sigma_54_int_dom_ATP-bd_2"/>
</dbReference>
<dbReference type="PROSITE" id="PS50045">
    <property type="entry name" value="SIGMA54_INTERACT_4"/>
    <property type="match status" value="1"/>
</dbReference>
<evidence type="ECO:0000256" key="3">
    <source>
        <dbReference type="ARBA" id="ARBA00022840"/>
    </source>
</evidence>
<keyword evidence="11" id="KW-1185">Reference proteome</keyword>
<evidence type="ECO:0000313" key="10">
    <source>
        <dbReference type="EMBL" id="OCA87469.1"/>
    </source>
</evidence>
<sequence length="452" mass="51968">MTGDEWLMKEFQTVFDEYYRSVLVTDEKGKVIRVTSEDDQQYLGKNVFDLEKRKIFYPSITAKVFKSGKRENGLQYTNTGEIFDIESIPVKNEQGKIVRVVSITKNSSEVNQLKNRLEESRLLLDNYQREVARIQQEKYEDKPFIYTSKKMEDLFELIKSVAAVDASVLVLGETGVGKQMVANQIHLLSDRNDKPFITINCGAIPENLLESELFGYEEGAFSGTRKGGKLGIFEIANNGTLFLDEIGEMSLALQVKLLRVLQEKVIMKVGGTKEKKIDVRIITATNKDLSQMVKAGTFREDLYYRINVVPIHIPSLRERREDIQALAFHFLQKFNLKYKKNVNFGSLQLEQLLSYSWPGNVRELENVVERFVVMEKSIFFREKEAAPISLASIEKGEEEVANLFEFLESVEKQLLLKTMRKCNTTREMAKSLGVNQSTIVRKLQKYKLIKES</sequence>
<dbReference type="Proteomes" id="UP000092578">
    <property type="component" value="Unassembled WGS sequence"/>
</dbReference>
<dbReference type="Gene3D" id="3.40.50.300">
    <property type="entry name" value="P-loop containing nucleotide triphosphate hydrolases"/>
    <property type="match status" value="1"/>
</dbReference>
<dbReference type="Pfam" id="PF00158">
    <property type="entry name" value="Sigma54_activat"/>
    <property type="match status" value="1"/>
</dbReference>
<dbReference type="EMBL" id="MAYT01000023">
    <property type="protein sequence ID" value="OCA87469.1"/>
    <property type="molecule type" value="Genomic_DNA"/>
</dbReference>
<dbReference type="CDD" id="cd00009">
    <property type="entry name" value="AAA"/>
    <property type="match status" value="1"/>
</dbReference>
<keyword evidence="2" id="KW-0058">Aromatic hydrocarbons catabolism</keyword>
<dbReference type="InterPro" id="IPR025662">
    <property type="entry name" value="Sigma_54_int_dom_ATP-bd_1"/>
</dbReference>
<dbReference type="PROSITE" id="PS00675">
    <property type="entry name" value="SIGMA54_INTERACT_1"/>
    <property type="match status" value="1"/>
</dbReference>
<keyword evidence="4" id="KW-0805">Transcription regulation</keyword>
<evidence type="ECO:0000256" key="4">
    <source>
        <dbReference type="ARBA" id="ARBA00023015"/>
    </source>
</evidence>
<evidence type="ECO:0000256" key="7">
    <source>
        <dbReference type="ARBA" id="ARBA00029500"/>
    </source>
</evidence>
<evidence type="ECO:0000313" key="11">
    <source>
        <dbReference type="Proteomes" id="UP000092578"/>
    </source>
</evidence>
<evidence type="ECO:0000256" key="6">
    <source>
        <dbReference type="ARBA" id="ARBA00023163"/>
    </source>
</evidence>
<evidence type="ECO:0000256" key="8">
    <source>
        <dbReference type="SAM" id="Coils"/>
    </source>
</evidence>
<dbReference type="InterPro" id="IPR025944">
    <property type="entry name" value="Sigma_54_int_dom_CS"/>
</dbReference>
<dbReference type="AlphaFoldDB" id="A0A1B9AUF5"/>
<accession>A0A1B9AUF5</accession>
<evidence type="ECO:0000256" key="2">
    <source>
        <dbReference type="ARBA" id="ARBA00022797"/>
    </source>
</evidence>
<dbReference type="PANTHER" id="PTHR32071:SF57">
    <property type="entry name" value="C4-DICARBOXYLATE TRANSPORT TRANSCRIPTIONAL REGULATORY PROTEIN DCTD"/>
    <property type="match status" value="1"/>
</dbReference>
<dbReference type="PROSITE" id="PS00676">
    <property type="entry name" value="SIGMA54_INTERACT_2"/>
    <property type="match status" value="1"/>
</dbReference>
<dbReference type="SUPFAM" id="SSF46689">
    <property type="entry name" value="Homeodomain-like"/>
    <property type="match status" value="1"/>
</dbReference>